<evidence type="ECO:0000313" key="10">
    <source>
        <dbReference type="EMBL" id="BBM36559.1"/>
    </source>
</evidence>
<evidence type="ECO:0000256" key="7">
    <source>
        <dbReference type="PROSITE-ProRule" id="PRU01091"/>
    </source>
</evidence>
<keyword evidence="1 6" id="KW-0597">Phosphoprotein</keyword>
<dbReference type="SMART" id="SM00448">
    <property type="entry name" value="REC"/>
    <property type="match status" value="1"/>
</dbReference>
<evidence type="ECO:0000259" key="9">
    <source>
        <dbReference type="PROSITE" id="PS51755"/>
    </source>
</evidence>
<feature type="modified residue" description="4-aspartylphosphate" evidence="6">
    <location>
        <position position="51"/>
    </location>
</feature>
<evidence type="ECO:0000256" key="1">
    <source>
        <dbReference type="ARBA" id="ARBA00022553"/>
    </source>
</evidence>
<dbReference type="EMBL" id="AP019822">
    <property type="protein sequence ID" value="BBM36559.1"/>
    <property type="molecule type" value="Genomic_DNA"/>
</dbReference>
<feature type="DNA-binding region" description="OmpR/PhoB-type" evidence="7">
    <location>
        <begin position="127"/>
        <end position="225"/>
    </location>
</feature>
<dbReference type="AlphaFoldDB" id="A0A510JB48"/>
<dbReference type="OrthoDB" id="79598at2"/>
<evidence type="ECO:0000256" key="5">
    <source>
        <dbReference type="ARBA" id="ARBA00023163"/>
    </source>
</evidence>
<evidence type="ECO:0000256" key="3">
    <source>
        <dbReference type="ARBA" id="ARBA00023015"/>
    </source>
</evidence>
<dbReference type="Pfam" id="PF00486">
    <property type="entry name" value="Trans_reg_C"/>
    <property type="match status" value="1"/>
</dbReference>
<feature type="domain" description="OmpR/PhoB-type" evidence="9">
    <location>
        <begin position="127"/>
        <end position="225"/>
    </location>
</feature>
<dbReference type="SUPFAM" id="SSF46894">
    <property type="entry name" value="C-terminal effector domain of the bipartite response regulators"/>
    <property type="match status" value="1"/>
</dbReference>
<keyword evidence="2" id="KW-0902">Two-component regulatory system</keyword>
<feature type="domain" description="Response regulatory" evidence="8">
    <location>
        <begin position="2"/>
        <end position="115"/>
    </location>
</feature>
<evidence type="ECO:0000259" key="8">
    <source>
        <dbReference type="PROSITE" id="PS50110"/>
    </source>
</evidence>
<sequence length="225" mass="26191">MKILVCNKNEKSRLVVGQLLKEMSFSVLLVDSEEKVVEEMKSDSLDIVFLDIASFSNFPKILEKIIKNKKDSYILLSIDSDDRYSKTEALLNGADDYIYNDFRLEELSAKLKSIVRILTKKINNDDSEVLSIYDLTLNPINREVIRDGKEIVLTNKEFLLLEYFLRNKNRVLTRTMISEKIWDIDFITESNIVDVYINFLRAKVDKGFDKKIIKTVRSVGYIVKE</sequence>
<dbReference type="SUPFAM" id="SSF52172">
    <property type="entry name" value="CheY-like"/>
    <property type="match status" value="1"/>
</dbReference>
<evidence type="ECO:0000256" key="6">
    <source>
        <dbReference type="PROSITE-ProRule" id="PRU00169"/>
    </source>
</evidence>
<dbReference type="RefSeq" id="WP_006806735.1">
    <property type="nucleotide sequence ID" value="NZ_AP019822.1"/>
</dbReference>
<keyword evidence="3" id="KW-0805">Transcription regulation</keyword>
<dbReference type="PANTHER" id="PTHR48111:SF22">
    <property type="entry name" value="REGULATOR OF RPOS"/>
    <property type="match status" value="1"/>
</dbReference>
<organism evidence="10 11">
    <name type="scientific">Pseudoleptotrichia goodfellowii</name>
    <dbReference type="NCBI Taxonomy" id="157692"/>
    <lineage>
        <taxon>Bacteria</taxon>
        <taxon>Fusobacteriati</taxon>
        <taxon>Fusobacteriota</taxon>
        <taxon>Fusobacteriia</taxon>
        <taxon>Fusobacteriales</taxon>
        <taxon>Leptotrichiaceae</taxon>
        <taxon>Pseudoleptotrichia</taxon>
    </lineage>
</organism>
<dbReference type="SMART" id="SM00862">
    <property type="entry name" value="Trans_reg_C"/>
    <property type="match status" value="1"/>
</dbReference>
<dbReference type="GO" id="GO:0032993">
    <property type="term" value="C:protein-DNA complex"/>
    <property type="evidence" value="ECO:0007669"/>
    <property type="project" value="TreeGrafter"/>
</dbReference>
<dbReference type="STRING" id="714315.GCA_000516535_01512"/>
<dbReference type="GO" id="GO:0000156">
    <property type="term" value="F:phosphorelay response regulator activity"/>
    <property type="evidence" value="ECO:0007669"/>
    <property type="project" value="TreeGrafter"/>
</dbReference>
<reference evidence="10 11" key="1">
    <citation type="submission" date="2019-07" db="EMBL/GenBank/DDBJ databases">
        <title>Complete Genome Sequence of Leptotrichia goodfellowii Strain JCM 16774.</title>
        <authorList>
            <person name="Watanabe S."/>
            <person name="Cui L."/>
        </authorList>
    </citation>
    <scope>NUCLEOTIDE SEQUENCE [LARGE SCALE GENOMIC DNA]</scope>
    <source>
        <strain evidence="10 11">JCM16774</strain>
    </source>
</reference>
<evidence type="ECO:0000256" key="4">
    <source>
        <dbReference type="ARBA" id="ARBA00023125"/>
    </source>
</evidence>
<dbReference type="KEGG" id="lgo:JCM16774_1503"/>
<dbReference type="PANTHER" id="PTHR48111">
    <property type="entry name" value="REGULATOR OF RPOS"/>
    <property type="match status" value="1"/>
</dbReference>
<keyword evidence="5" id="KW-0804">Transcription</keyword>
<accession>A0A510JB48</accession>
<dbReference type="InterPro" id="IPR011006">
    <property type="entry name" value="CheY-like_superfamily"/>
</dbReference>
<dbReference type="InterPro" id="IPR039420">
    <property type="entry name" value="WalR-like"/>
</dbReference>
<protein>
    <submittedName>
        <fullName evidence="10">Two component transcriptional regulator, winged helix family</fullName>
    </submittedName>
</protein>
<dbReference type="Proteomes" id="UP000321606">
    <property type="component" value="Chromosome"/>
</dbReference>
<dbReference type="GO" id="GO:0005829">
    <property type="term" value="C:cytosol"/>
    <property type="evidence" value="ECO:0007669"/>
    <property type="project" value="TreeGrafter"/>
</dbReference>
<evidence type="ECO:0000256" key="2">
    <source>
        <dbReference type="ARBA" id="ARBA00023012"/>
    </source>
</evidence>
<evidence type="ECO:0000313" key="11">
    <source>
        <dbReference type="Proteomes" id="UP000321606"/>
    </source>
</evidence>
<dbReference type="InterPro" id="IPR016032">
    <property type="entry name" value="Sig_transdc_resp-reg_C-effctor"/>
</dbReference>
<dbReference type="GO" id="GO:0000976">
    <property type="term" value="F:transcription cis-regulatory region binding"/>
    <property type="evidence" value="ECO:0007669"/>
    <property type="project" value="TreeGrafter"/>
</dbReference>
<name>A0A510JB48_9FUSO</name>
<gene>
    <name evidence="10" type="ORF">JCM16774_1503</name>
</gene>
<dbReference type="InterPro" id="IPR001789">
    <property type="entry name" value="Sig_transdc_resp-reg_receiver"/>
</dbReference>
<dbReference type="InterPro" id="IPR001867">
    <property type="entry name" value="OmpR/PhoB-type_DNA-bd"/>
</dbReference>
<dbReference type="PROSITE" id="PS50110">
    <property type="entry name" value="RESPONSE_REGULATORY"/>
    <property type="match status" value="1"/>
</dbReference>
<dbReference type="Gene3D" id="1.10.10.10">
    <property type="entry name" value="Winged helix-like DNA-binding domain superfamily/Winged helix DNA-binding domain"/>
    <property type="match status" value="1"/>
</dbReference>
<dbReference type="Gene3D" id="3.40.50.2300">
    <property type="match status" value="1"/>
</dbReference>
<dbReference type="CDD" id="cd00156">
    <property type="entry name" value="REC"/>
    <property type="match status" value="1"/>
</dbReference>
<keyword evidence="4 7" id="KW-0238">DNA-binding</keyword>
<dbReference type="PROSITE" id="PS51755">
    <property type="entry name" value="OMPR_PHOB"/>
    <property type="match status" value="1"/>
</dbReference>
<dbReference type="InterPro" id="IPR036388">
    <property type="entry name" value="WH-like_DNA-bd_sf"/>
</dbReference>
<dbReference type="GO" id="GO:0006355">
    <property type="term" value="P:regulation of DNA-templated transcription"/>
    <property type="evidence" value="ECO:0007669"/>
    <property type="project" value="InterPro"/>
</dbReference>
<proteinExistence type="predicted"/>
<dbReference type="FunFam" id="1.10.10.10:FF:000005">
    <property type="entry name" value="Two-component system response regulator"/>
    <property type="match status" value="1"/>
</dbReference>
<dbReference type="CDD" id="cd00383">
    <property type="entry name" value="trans_reg_C"/>
    <property type="match status" value="1"/>
</dbReference>